<organism evidence="3 4">
    <name type="scientific">Mycoplasma phocimorsus</name>
    <dbReference type="NCBI Taxonomy" id="3045839"/>
    <lineage>
        <taxon>Bacteria</taxon>
        <taxon>Bacillati</taxon>
        <taxon>Mycoplasmatota</taxon>
        <taxon>Mollicutes</taxon>
        <taxon>Mycoplasmataceae</taxon>
        <taxon>Mycoplasma</taxon>
    </lineage>
</organism>
<feature type="signal peptide" evidence="2">
    <location>
        <begin position="1"/>
        <end position="21"/>
    </location>
</feature>
<keyword evidence="1" id="KW-0812">Transmembrane</keyword>
<accession>A0AAJ1PRM3</accession>
<keyword evidence="1" id="KW-1133">Transmembrane helix</keyword>
<keyword evidence="4" id="KW-1185">Reference proteome</keyword>
<evidence type="ECO:0000256" key="1">
    <source>
        <dbReference type="SAM" id="Phobius"/>
    </source>
</evidence>
<protein>
    <recommendedName>
        <fullName evidence="5">Lipoprotein</fullName>
    </recommendedName>
</protein>
<gene>
    <name evidence="3" type="ORF">QLQ80_00200</name>
</gene>
<comment type="caution">
    <text evidence="3">The sequence shown here is derived from an EMBL/GenBank/DDBJ whole genome shotgun (WGS) entry which is preliminary data.</text>
</comment>
<evidence type="ECO:0008006" key="5">
    <source>
        <dbReference type="Google" id="ProtNLM"/>
    </source>
</evidence>
<dbReference type="AlphaFoldDB" id="A0AAJ1PRM3"/>
<keyword evidence="1" id="KW-0472">Membrane</keyword>
<dbReference type="RefSeq" id="WP_283827075.1">
    <property type="nucleotide sequence ID" value="NZ_JASDDP010000004.1"/>
</dbReference>
<reference evidence="3" key="1">
    <citation type="submission" date="2023-05" db="EMBL/GenBank/DDBJ databases">
        <title>Mycoplasma phocimorsus sp. nov., isolated from Scandinavian patients with seal finger or septic arthritis after contact with seals.</title>
        <authorList>
            <person name="Skafte-Holm A."/>
            <person name="Pedersen T.R."/>
            <person name="Froelund M."/>
            <person name="Stegger M."/>
            <person name="Qvortrup K."/>
            <person name="Michaels D.L."/>
            <person name="Brown D.R."/>
            <person name="Jensen J.S."/>
        </authorList>
    </citation>
    <scope>NUCLEOTIDE SEQUENCE</scope>
    <source>
        <strain evidence="3">M5725</strain>
    </source>
</reference>
<dbReference type="Proteomes" id="UP001224428">
    <property type="component" value="Unassembled WGS sequence"/>
</dbReference>
<proteinExistence type="predicted"/>
<evidence type="ECO:0000256" key="2">
    <source>
        <dbReference type="SAM" id="SignalP"/>
    </source>
</evidence>
<evidence type="ECO:0000313" key="3">
    <source>
        <dbReference type="EMBL" id="MDJ1645513.1"/>
    </source>
</evidence>
<feature type="transmembrane region" description="Helical" evidence="1">
    <location>
        <begin position="117"/>
        <end position="139"/>
    </location>
</feature>
<keyword evidence="2" id="KW-0732">Signal</keyword>
<evidence type="ECO:0000313" key="4">
    <source>
        <dbReference type="Proteomes" id="UP001224428"/>
    </source>
</evidence>
<name>A0AAJ1PRM3_9MOLU</name>
<sequence length="309" mass="36406">MKNKKFIKFFTTLTISFVSLSSFLLSINYQNNKFPKIEKQNSNDIKTNYLIENSVKTENTLPEVIQSEFKLQETQDHVLHKVNGILKTFDTASNNFTKTSSSFLSRLFNLFSNRNTAFLGALYGVVGLATISGLSYSVYKSIKDKNDRINAAKELEEDLKAKSIYTFEFKPIDPNKTGGKWRVFKYSEEKNNDTEKSYAEYENLENYIKFEDGNVFFEFKYKAKSFENNRLILFYEKDEKIKEKETNTEKSVYDSYSVHIYLWNFYDKNNKKMIDVYDNDNYKIHKKIGTLFLKEKQKTNEVIFKLSSR</sequence>
<dbReference type="EMBL" id="JASDDP010000004">
    <property type="protein sequence ID" value="MDJ1645513.1"/>
    <property type="molecule type" value="Genomic_DNA"/>
</dbReference>
<feature type="chain" id="PRO_5042553966" description="Lipoprotein" evidence="2">
    <location>
        <begin position="22"/>
        <end position="309"/>
    </location>
</feature>